<feature type="transmembrane region" description="Helical" evidence="6">
    <location>
        <begin position="264"/>
        <end position="282"/>
    </location>
</feature>
<feature type="transmembrane region" description="Helical" evidence="6">
    <location>
        <begin position="105"/>
        <end position="121"/>
    </location>
</feature>
<dbReference type="RefSeq" id="WP_093446416.1">
    <property type="nucleotide sequence ID" value="NZ_FNZG01000001.1"/>
</dbReference>
<evidence type="ECO:0000313" key="9">
    <source>
        <dbReference type="Proteomes" id="UP000231644"/>
    </source>
</evidence>
<feature type="transmembrane region" description="Helical" evidence="6">
    <location>
        <begin position="210"/>
        <end position="229"/>
    </location>
</feature>
<feature type="transmembrane region" description="Helical" evidence="6">
    <location>
        <begin position="182"/>
        <end position="204"/>
    </location>
</feature>
<evidence type="ECO:0000256" key="4">
    <source>
        <dbReference type="ARBA" id="ARBA00022989"/>
    </source>
</evidence>
<feature type="transmembrane region" description="Helical" evidence="6">
    <location>
        <begin position="74"/>
        <end position="93"/>
    </location>
</feature>
<evidence type="ECO:0000256" key="3">
    <source>
        <dbReference type="ARBA" id="ARBA00022692"/>
    </source>
</evidence>
<evidence type="ECO:0000256" key="1">
    <source>
        <dbReference type="ARBA" id="ARBA00004141"/>
    </source>
</evidence>
<dbReference type="PANTHER" id="PTHR22911:SF6">
    <property type="entry name" value="SOLUTE CARRIER FAMILY 35 MEMBER G1"/>
    <property type="match status" value="1"/>
</dbReference>
<dbReference type="PANTHER" id="PTHR22911">
    <property type="entry name" value="ACYL-MALONYL CONDENSING ENZYME-RELATED"/>
    <property type="match status" value="1"/>
</dbReference>
<comment type="similarity">
    <text evidence="2">Belongs to the drug/metabolite transporter (DMT) superfamily. 10 TMS drug/metabolite exporter (DME) (TC 2.A.7.3) family.</text>
</comment>
<name>A0A1I1NH79_9RHOB</name>
<dbReference type="GO" id="GO:0016020">
    <property type="term" value="C:membrane"/>
    <property type="evidence" value="ECO:0007669"/>
    <property type="project" value="UniProtKB-SubCell"/>
</dbReference>
<protein>
    <submittedName>
        <fullName evidence="8">Threonine/homoserine efflux transporter RhtA</fullName>
    </submittedName>
</protein>
<dbReference type="OrthoDB" id="7374604at2"/>
<evidence type="ECO:0000256" key="6">
    <source>
        <dbReference type="SAM" id="Phobius"/>
    </source>
</evidence>
<dbReference type="Pfam" id="PF00892">
    <property type="entry name" value="EamA"/>
    <property type="match status" value="2"/>
</dbReference>
<accession>A0A1I1NH79</accession>
<evidence type="ECO:0000256" key="5">
    <source>
        <dbReference type="ARBA" id="ARBA00023136"/>
    </source>
</evidence>
<dbReference type="InterPro" id="IPR000620">
    <property type="entry name" value="EamA_dom"/>
</dbReference>
<dbReference type="AlphaFoldDB" id="A0A1I1NH79"/>
<proteinExistence type="inferred from homology"/>
<feature type="transmembrane region" description="Helical" evidence="6">
    <location>
        <begin position="241"/>
        <end position="258"/>
    </location>
</feature>
<feature type="domain" description="EamA" evidence="7">
    <location>
        <begin position="151"/>
        <end position="281"/>
    </location>
</feature>
<dbReference type="SUPFAM" id="SSF103481">
    <property type="entry name" value="Multidrug resistance efflux transporter EmrE"/>
    <property type="match status" value="2"/>
</dbReference>
<evidence type="ECO:0000256" key="2">
    <source>
        <dbReference type="ARBA" id="ARBA00009853"/>
    </source>
</evidence>
<keyword evidence="9" id="KW-1185">Reference proteome</keyword>
<feature type="transmembrane region" description="Helical" evidence="6">
    <location>
        <begin position="152"/>
        <end position="170"/>
    </location>
</feature>
<keyword evidence="3 6" id="KW-0812">Transmembrane</keyword>
<keyword evidence="5 6" id="KW-0472">Membrane</keyword>
<gene>
    <name evidence="8" type="ORF">SAMN05421762_2968</name>
</gene>
<feature type="domain" description="EamA" evidence="7">
    <location>
        <begin position="12"/>
        <end position="142"/>
    </location>
</feature>
<dbReference type="STRING" id="517719.SAMN05421762_2968"/>
<feature type="transmembrane region" description="Helical" evidence="6">
    <location>
        <begin position="12"/>
        <end position="32"/>
    </location>
</feature>
<evidence type="ECO:0000313" key="8">
    <source>
        <dbReference type="EMBL" id="SFC96887.1"/>
    </source>
</evidence>
<reference evidence="8 9" key="1">
    <citation type="submission" date="2016-10" db="EMBL/GenBank/DDBJ databases">
        <authorList>
            <person name="de Groot N.N."/>
        </authorList>
    </citation>
    <scope>NUCLEOTIDE SEQUENCE [LARGE SCALE GENOMIC DNA]</scope>
    <source>
        <strain evidence="8 9">DSM 29619</strain>
    </source>
</reference>
<keyword evidence="4 6" id="KW-1133">Transmembrane helix</keyword>
<evidence type="ECO:0000259" key="7">
    <source>
        <dbReference type="Pfam" id="PF00892"/>
    </source>
</evidence>
<dbReference type="Proteomes" id="UP000231644">
    <property type="component" value="Unassembled WGS sequence"/>
</dbReference>
<dbReference type="EMBL" id="FOLX01000001">
    <property type="protein sequence ID" value="SFC96887.1"/>
    <property type="molecule type" value="Genomic_DNA"/>
</dbReference>
<sequence length="302" mass="32911">MTTASNSRPVEGILWTFGAGILFVGVNVFVKLLGPVMPAAQMAFIRYGLGLALLIPTFRVIARMRLTRRQWGLFAIRGALHSVGVAMWFYAMATIPLADVTAMNYLSPIYITIGAAIFMGEKLAIRRILAVVVGLVGAVVILRPGFREIGPGHLAMLVAALLFACSYLLAKHLTDETDPVAVITMLSVWVTIGLLPMAAPVWVTPSWFELSLLFATACFATLGHYWMTLGFRAAPITATQPVTFLQLVWAVALGVILFDEPIDPFVILGGLMIISAISFITWREAVAKRRQITPPVPPQKMT</sequence>
<feature type="transmembrane region" description="Helical" evidence="6">
    <location>
        <begin position="128"/>
        <end position="146"/>
    </location>
</feature>
<comment type="subcellular location">
    <subcellularLocation>
        <location evidence="1">Membrane</location>
        <topology evidence="1">Multi-pass membrane protein</topology>
    </subcellularLocation>
</comment>
<organism evidence="8 9">
    <name type="scientific">Pseudooceanicola nitratireducens</name>
    <dbReference type="NCBI Taxonomy" id="517719"/>
    <lineage>
        <taxon>Bacteria</taxon>
        <taxon>Pseudomonadati</taxon>
        <taxon>Pseudomonadota</taxon>
        <taxon>Alphaproteobacteria</taxon>
        <taxon>Rhodobacterales</taxon>
        <taxon>Paracoccaceae</taxon>
        <taxon>Pseudooceanicola</taxon>
    </lineage>
</organism>
<feature type="transmembrane region" description="Helical" evidence="6">
    <location>
        <begin position="44"/>
        <end position="62"/>
    </location>
</feature>
<dbReference type="InterPro" id="IPR037185">
    <property type="entry name" value="EmrE-like"/>
</dbReference>